<dbReference type="EMBL" id="CM018044">
    <property type="protein sequence ID" value="KAA8529806.1"/>
    <property type="molecule type" value="Genomic_DNA"/>
</dbReference>
<feature type="region of interest" description="Disordered" evidence="1">
    <location>
        <begin position="90"/>
        <end position="112"/>
    </location>
</feature>
<sequence length="112" mass="12541">MNDKEGDGIGEVKPSDIATPKNITDFLVYNKSEKTNSQSPLNQYSKAKLSRAYAMEDLDWSHLLDPKRQIVKGPMIDVLEPGLFVGIPSKHQDYSLGYSSDMSDSPRVPIRK</sequence>
<protein>
    <submittedName>
        <fullName evidence="2">Uncharacterized protein</fullName>
    </submittedName>
</protein>
<dbReference type="AlphaFoldDB" id="A0A5J5AJC5"/>
<evidence type="ECO:0000313" key="3">
    <source>
        <dbReference type="Proteomes" id="UP000325577"/>
    </source>
</evidence>
<reference evidence="2 3" key="1">
    <citation type="submission" date="2019-09" db="EMBL/GenBank/DDBJ databases">
        <title>A chromosome-level genome assembly of the Chinese tupelo Nyssa sinensis.</title>
        <authorList>
            <person name="Yang X."/>
            <person name="Kang M."/>
            <person name="Yang Y."/>
            <person name="Xiong H."/>
            <person name="Wang M."/>
            <person name="Zhang Z."/>
            <person name="Wang Z."/>
            <person name="Wu H."/>
            <person name="Ma T."/>
            <person name="Liu J."/>
            <person name="Xi Z."/>
        </authorList>
    </citation>
    <scope>NUCLEOTIDE SEQUENCE [LARGE SCALE GENOMIC DNA]</scope>
    <source>
        <strain evidence="2">J267</strain>
        <tissue evidence="2">Leaf</tissue>
    </source>
</reference>
<evidence type="ECO:0000256" key="1">
    <source>
        <dbReference type="SAM" id="MobiDB-lite"/>
    </source>
</evidence>
<organism evidence="2 3">
    <name type="scientific">Nyssa sinensis</name>
    <dbReference type="NCBI Taxonomy" id="561372"/>
    <lineage>
        <taxon>Eukaryota</taxon>
        <taxon>Viridiplantae</taxon>
        <taxon>Streptophyta</taxon>
        <taxon>Embryophyta</taxon>
        <taxon>Tracheophyta</taxon>
        <taxon>Spermatophyta</taxon>
        <taxon>Magnoliopsida</taxon>
        <taxon>eudicotyledons</taxon>
        <taxon>Gunneridae</taxon>
        <taxon>Pentapetalae</taxon>
        <taxon>asterids</taxon>
        <taxon>Cornales</taxon>
        <taxon>Nyssaceae</taxon>
        <taxon>Nyssa</taxon>
    </lineage>
</organism>
<gene>
    <name evidence="2" type="ORF">F0562_034337</name>
</gene>
<dbReference type="Proteomes" id="UP000325577">
    <property type="component" value="Linkage Group LG20"/>
</dbReference>
<proteinExistence type="predicted"/>
<name>A0A5J5AJC5_9ASTE</name>
<keyword evidence="3" id="KW-1185">Reference proteome</keyword>
<accession>A0A5J5AJC5</accession>
<evidence type="ECO:0000313" key="2">
    <source>
        <dbReference type="EMBL" id="KAA8529806.1"/>
    </source>
</evidence>